<organism evidence="3 4">
    <name type="scientific">Luteibacter yeojuensis</name>
    <dbReference type="NCBI Taxonomy" id="345309"/>
    <lineage>
        <taxon>Bacteria</taxon>
        <taxon>Pseudomonadati</taxon>
        <taxon>Pseudomonadota</taxon>
        <taxon>Gammaproteobacteria</taxon>
        <taxon>Lysobacterales</taxon>
        <taxon>Rhodanobacteraceae</taxon>
        <taxon>Luteibacter</taxon>
    </lineage>
</organism>
<dbReference type="Pfam" id="PF01370">
    <property type="entry name" value="Epimerase"/>
    <property type="match status" value="1"/>
</dbReference>
<evidence type="ECO:0000313" key="4">
    <source>
        <dbReference type="Proteomes" id="UP000033651"/>
    </source>
</evidence>
<feature type="region of interest" description="Disordered" evidence="1">
    <location>
        <begin position="87"/>
        <end position="106"/>
    </location>
</feature>
<dbReference type="GO" id="GO:0005737">
    <property type="term" value="C:cytoplasm"/>
    <property type="evidence" value="ECO:0007669"/>
    <property type="project" value="TreeGrafter"/>
</dbReference>
<dbReference type="InterPro" id="IPR036291">
    <property type="entry name" value="NAD(P)-bd_dom_sf"/>
</dbReference>
<evidence type="ECO:0000313" key="3">
    <source>
        <dbReference type="EMBL" id="KJV30894.1"/>
    </source>
</evidence>
<dbReference type="RefSeq" id="WP_045830259.1">
    <property type="nucleotide sequence ID" value="NZ_JZRB01000030.1"/>
</dbReference>
<protein>
    <recommendedName>
        <fullName evidence="2">NAD-dependent epimerase/dehydratase domain-containing protein</fullName>
    </recommendedName>
</protein>
<dbReference type="AlphaFoldDB" id="A0A0F3KLA4"/>
<name>A0A0F3KLA4_9GAMM</name>
<dbReference type="PANTHER" id="PTHR48079:SF6">
    <property type="entry name" value="NAD(P)-BINDING DOMAIN-CONTAINING PROTEIN-RELATED"/>
    <property type="match status" value="1"/>
</dbReference>
<gene>
    <name evidence="3" type="ORF">VI08_14190</name>
</gene>
<sequence length="277" mass="29860">MTVLVIGASSQIGRFLLPRLDAIGCEWVGLSRAAPADDARWLRGHVPDAMPALPPVTAILSAGPLDHLATWLATTRLDGRPHIIATSSMSAESKRDSDVPHERELSRRLRDAETRLATTCASWGMPWTIFRPTLVYGAGMDRSITPIVQAAIRRRVFPLPAARGQRQPVHADDIAAAFVAALGNARARGKTFPIGGGDRLSAGEMFRRARRSMGVATLPAPVPRVALALAAALRPELRGALQRLDSDLVADNAELEAVLGVHPRPFRPEPATWRTPA</sequence>
<feature type="domain" description="NAD-dependent epimerase/dehydratase" evidence="2">
    <location>
        <begin position="118"/>
        <end position="195"/>
    </location>
</feature>
<accession>A0A0F3KLA4</accession>
<feature type="compositionally biased region" description="Basic and acidic residues" evidence="1">
    <location>
        <begin position="92"/>
        <end position="106"/>
    </location>
</feature>
<dbReference type="Proteomes" id="UP000033651">
    <property type="component" value="Unassembled WGS sequence"/>
</dbReference>
<dbReference type="PANTHER" id="PTHR48079">
    <property type="entry name" value="PROTEIN YEEZ"/>
    <property type="match status" value="1"/>
</dbReference>
<dbReference type="GO" id="GO:0004029">
    <property type="term" value="F:aldehyde dehydrogenase (NAD+) activity"/>
    <property type="evidence" value="ECO:0007669"/>
    <property type="project" value="TreeGrafter"/>
</dbReference>
<dbReference type="EMBL" id="JZRB01000030">
    <property type="protein sequence ID" value="KJV30894.1"/>
    <property type="molecule type" value="Genomic_DNA"/>
</dbReference>
<dbReference type="SUPFAM" id="SSF51735">
    <property type="entry name" value="NAD(P)-binding Rossmann-fold domains"/>
    <property type="match status" value="1"/>
</dbReference>
<dbReference type="Gene3D" id="3.40.50.720">
    <property type="entry name" value="NAD(P)-binding Rossmann-like Domain"/>
    <property type="match status" value="1"/>
</dbReference>
<evidence type="ECO:0000259" key="2">
    <source>
        <dbReference type="Pfam" id="PF01370"/>
    </source>
</evidence>
<reference evidence="3 4" key="1">
    <citation type="submission" date="2015-03" db="EMBL/GenBank/DDBJ databases">
        <title>Draft genome sequence of Luteibacter yeojuensis strain SU11.</title>
        <authorList>
            <person name="Sulaiman J."/>
            <person name="Priya K."/>
            <person name="Chan K.-G."/>
        </authorList>
    </citation>
    <scope>NUCLEOTIDE SEQUENCE [LARGE SCALE GENOMIC DNA]</scope>
    <source>
        <strain evidence="3 4">SU11</strain>
    </source>
</reference>
<keyword evidence="4" id="KW-1185">Reference proteome</keyword>
<proteinExistence type="predicted"/>
<dbReference type="OrthoDB" id="5565437at2"/>
<dbReference type="InterPro" id="IPR051783">
    <property type="entry name" value="NAD(P)-dependent_oxidoreduct"/>
</dbReference>
<dbReference type="InterPro" id="IPR001509">
    <property type="entry name" value="Epimerase_deHydtase"/>
</dbReference>
<comment type="caution">
    <text evidence="3">The sequence shown here is derived from an EMBL/GenBank/DDBJ whole genome shotgun (WGS) entry which is preliminary data.</text>
</comment>
<evidence type="ECO:0000256" key="1">
    <source>
        <dbReference type="SAM" id="MobiDB-lite"/>
    </source>
</evidence>
<dbReference type="PATRIC" id="fig|345309.4.peg.2441"/>